<dbReference type="Proteomes" id="UP000826195">
    <property type="component" value="Unassembled WGS sequence"/>
</dbReference>
<organism evidence="3 4">
    <name type="scientific">Cotesia glomerata</name>
    <name type="common">Lepidopteran parasitic wasp</name>
    <name type="synonym">Apanteles glomeratus</name>
    <dbReference type="NCBI Taxonomy" id="32391"/>
    <lineage>
        <taxon>Eukaryota</taxon>
        <taxon>Metazoa</taxon>
        <taxon>Ecdysozoa</taxon>
        <taxon>Arthropoda</taxon>
        <taxon>Hexapoda</taxon>
        <taxon>Insecta</taxon>
        <taxon>Pterygota</taxon>
        <taxon>Neoptera</taxon>
        <taxon>Endopterygota</taxon>
        <taxon>Hymenoptera</taxon>
        <taxon>Apocrita</taxon>
        <taxon>Ichneumonoidea</taxon>
        <taxon>Braconidae</taxon>
        <taxon>Microgastrinae</taxon>
        <taxon>Cotesia</taxon>
    </lineage>
</organism>
<accession>A0AAV7HTK3</accession>
<keyword evidence="2" id="KW-0472">Membrane</keyword>
<protein>
    <submittedName>
        <fullName evidence="3">Uncharacterized protein</fullName>
    </submittedName>
</protein>
<sequence length="240" mass="26707">MTKSVVPVWNTRKADGREVEYEGAVPGKCSGTPGAYSEYRVASTSSLQNGKRTDKSIKKEKSGRGGSALVEGNPSKNTQSQLALKEMKLTVQTSSPSLLSPILYRQKFKSESGEYSLLLFFPFLIFFLFELNVWDANSVALCWNGAPEDFLSGAKEQTMRQIVQWSGDENNKSGASVQKGLKRIKSGPIVTLTRASWEHSSGWCIFCYRFLLSSDCQEVPPCYAECRMENVECDMQHKLG</sequence>
<comment type="caution">
    <text evidence="3">The sequence shown here is derived from an EMBL/GenBank/DDBJ whole genome shotgun (WGS) entry which is preliminary data.</text>
</comment>
<keyword evidence="4" id="KW-1185">Reference proteome</keyword>
<feature type="region of interest" description="Disordered" evidence="1">
    <location>
        <begin position="42"/>
        <end position="78"/>
    </location>
</feature>
<dbReference type="AlphaFoldDB" id="A0AAV7HTK3"/>
<evidence type="ECO:0000256" key="1">
    <source>
        <dbReference type="SAM" id="MobiDB-lite"/>
    </source>
</evidence>
<proteinExistence type="predicted"/>
<keyword evidence="2" id="KW-0812">Transmembrane</keyword>
<evidence type="ECO:0000313" key="4">
    <source>
        <dbReference type="Proteomes" id="UP000826195"/>
    </source>
</evidence>
<feature type="transmembrane region" description="Helical" evidence="2">
    <location>
        <begin position="115"/>
        <end position="134"/>
    </location>
</feature>
<feature type="compositionally biased region" description="Basic and acidic residues" evidence="1">
    <location>
        <begin position="51"/>
        <end position="63"/>
    </location>
</feature>
<reference evidence="3 4" key="1">
    <citation type="journal article" date="2021" name="J. Hered.">
        <title>A chromosome-level genome assembly of the parasitoid wasp, Cotesia glomerata (Hymenoptera: Braconidae).</title>
        <authorList>
            <person name="Pinto B.J."/>
            <person name="Weis J.J."/>
            <person name="Gamble T."/>
            <person name="Ode P.J."/>
            <person name="Paul R."/>
            <person name="Zaspel J.M."/>
        </authorList>
    </citation>
    <scope>NUCLEOTIDE SEQUENCE [LARGE SCALE GENOMIC DNA]</scope>
    <source>
        <strain evidence="3">CgM1</strain>
    </source>
</reference>
<gene>
    <name evidence="3" type="ORF">KQX54_016444</name>
</gene>
<evidence type="ECO:0000256" key="2">
    <source>
        <dbReference type="SAM" id="Phobius"/>
    </source>
</evidence>
<dbReference type="EMBL" id="JAHXZJ010002982">
    <property type="protein sequence ID" value="KAH0535440.1"/>
    <property type="molecule type" value="Genomic_DNA"/>
</dbReference>
<keyword evidence="2" id="KW-1133">Transmembrane helix</keyword>
<evidence type="ECO:0000313" key="3">
    <source>
        <dbReference type="EMBL" id="KAH0535440.1"/>
    </source>
</evidence>
<name>A0AAV7HTK3_COTGL</name>